<dbReference type="GO" id="GO:0005524">
    <property type="term" value="F:ATP binding"/>
    <property type="evidence" value="ECO:0007669"/>
    <property type="project" value="InterPro"/>
</dbReference>
<keyword evidence="2" id="KW-0143">Chaperone</keyword>
<dbReference type="GO" id="GO:0016887">
    <property type="term" value="F:ATP hydrolysis activity"/>
    <property type="evidence" value="ECO:0007669"/>
    <property type="project" value="InterPro"/>
</dbReference>
<dbReference type="InterPro" id="IPR001404">
    <property type="entry name" value="Hsp90_fam"/>
</dbReference>
<reference evidence="4" key="1">
    <citation type="journal article" date="2014" name="Front. Microbiol.">
        <title>High frequency of phylogenetically diverse reductive dehalogenase-homologous genes in deep subseafloor sedimentary metagenomes.</title>
        <authorList>
            <person name="Kawai M."/>
            <person name="Futagami T."/>
            <person name="Toyoda A."/>
            <person name="Takaki Y."/>
            <person name="Nishi S."/>
            <person name="Hori S."/>
            <person name="Arai W."/>
            <person name="Tsubouchi T."/>
            <person name="Morono Y."/>
            <person name="Uchiyama I."/>
            <person name="Ito T."/>
            <person name="Fujiyama A."/>
            <person name="Inagaki F."/>
            <person name="Takami H."/>
        </authorList>
    </citation>
    <scope>NUCLEOTIDE SEQUENCE</scope>
    <source>
        <strain evidence="4">Expedition CK06-06</strain>
    </source>
</reference>
<evidence type="ECO:0000256" key="2">
    <source>
        <dbReference type="ARBA" id="ARBA00023186"/>
    </source>
</evidence>
<name>X1JGD5_9ZZZZ</name>
<comment type="caution">
    <text evidence="4">The sequence shown here is derived from an EMBL/GenBank/DDBJ whole genome shotgun (WGS) entry which is preliminary data.</text>
</comment>
<protein>
    <submittedName>
        <fullName evidence="4">Uncharacterized protein</fullName>
    </submittedName>
</protein>
<feature type="non-terminal residue" evidence="4">
    <location>
        <position position="100"/>
    </location>
</feature>
<proteinExistence type="inferred from homology"/>
<dbReference type="AlphaFoldDB" id="X1JGD5"/>
<feature type="region of interest" description="Disordered" evidence="3">
    <location>
        <begin position="40"/>
        <end position="66"/>
    </location>
</feature>
<gene>
    <name evidence="4" type="ORF">S03H2_64677</name>
</gene>
<dbReference type="InterPro" id="IPR020568">
    <property type="entry name" value="Ribosomal_Su5_D2-typ_SF"/>
</dbReference>
<sequence length="100" mass="11590">MEILKDKNFEVLYFLDKIDEFVLHNLDKYDEKKLKSIQRGDLNLNGKEKREEEKDDKAKKPKHANLMESIKKNLGDKVSDVKISHRLKTSAVCLVSSETG</sequence>
<dbReference type="PANTHER" id="PTHR11528">
    <property type="entry name" value="HEAT SHOCK PROTEIN 90 FAMILY MEMBER"/>
    <property type="match status" value="1"/>
</dbReference>
<dbReference type="Gene3D" id="3.40.50.11260">
    <property type="match status" value="1"/>
</dbReference>
<comment type="similarity">
    <text evidence="1">Belongs to the heat shock protein 90 family.</text>
</comment>
<dbReference type="Pfam" id="PF00183">
    <property type="entry name" value="HSP90"/>
    <property type="match status" value="1"/>
</dbReference>
<accession>X1JGD5</accession>
<dbReference type="Gene3D" id="1.20.120.790">
    <property type="entry name" value="Heat shock protein 90, C-terminal domain"/>
    <property type="match status" value="1"/>
</dbReference>
<dbReference type="SUPFAM" id="SSF110942">
    <property type="entry name" value="HSP90 C-terminal domain"/>
    <property type="match status" value="1"/>
</dbReference>
<evidence type="ECO:0000256" key="1">
    <source>
        <dbReference type="ARBA" id="ARBA00008239"/>
    </source>
</evidence>
<dbReference type="InterPro" id="IPR037196">
    <property type="entry name" value="HSP90_C"/>
</dbReference>
<dbReference type="EMBL" id="BARU01042043">
    <property type="protein sequence ID" value="GAH80570.1"/>
    <property type="molecule type" value="Genomic_DNA"/>
</dbReference>
<dbReference type="SUPFAM" id="SSF54211">
    <property type="entry name" value="Ribosomal protein S5 domain 2-like"/>
    <property type="match status" value="1"/>
</dbReference>
<dbReference type="GO" id="GO:0051082">
    <property type="term" value="F:unfolded protein binding"/>
    <property type="evidence" value="ECO:0007669"/>
    <property type="project" value="InterPro"/>
</dbReference>
<evidence type="ECO:0000313" key="4">
    <source>
        <dbReference type="EMBL" id="GAH80570.1"/>
    </source>
</evidence>
<organism evidence="4">
    <name type="scientific">marine sediment metagenome</name>
    <dbReference type="NCBI Taxonomy" id="412755"/>
    <lineage>
        <taxon>unclassified sequences</taxon>
        <taxon>metagenomes</taxon>
        <taxon>ecological metagenomes</taxon>
    </lineage>
</organism>
<feature type="compositionally biased region" description="Basic and acidic residues" evidence="3">
    <location>
        <begin position="46"/>
        <end position="58"/>
    </location>
</feature>
<dbReference type="GO" id="GO:0140662">
    <property type="term" value="F:ATP-dependent protein folding chaperone"/>
    <property type="evidence" value="ECO:0007669"/>
    <property type="project" value="InterPro"/>
</dbReference>
<evidence type="ECO:0000256" key="3">
    <source>
        <dbReference type="SAM" id="MobiDB-lite"/>
    </source>
</evidence>